<proteinExistence type="predicted"/>
<name>A0ACC4C8U9_POPAL</name>
<protein>
    <submittedName>
        <fullName evidence="1">Uncharacterized protein</fullName>
    </submittedName>
</protein>
<reference evidence="1 2" key="1">
    <citation type="journal article" date="2024" name="Plant Biotechnol. J.">
        <title>Genome and CRISPR/Cas9 system of a widespread forest tree (Populus alba) in the world.</title>
        <authorList>
            <person name="Liu Y.J."/>
            <person name="Jiang P.F."/>
            <person name="Han X.M."/>
            <person name="Li X.Y."/>
            <person name="Wang H.M."/>
            <person name="Wang Y.J."/>
            <person name="Wang X.X."/>
            <person name="Zeng Q.Y."/>
        </authorList>
    </citation>
    <scope>NUCLEOTIDE SEQUENCE [LARGE SCALE GENOMIC DNA]</scope>
    <source>
        <strain evidence="2">cv. PAL-ZL1</strain>
    </source>
</reference>
<evidence type="ECO:0000313" key="2">
    <source>
        <dbReference type="Proteomes" id="UP000309997"/>
    </source>
</evidence>
<evidence type="ECO:0000313" key="1">
    <source>
        <dbReference type="EMBL" id="KAL3591380.1"/>
    </source>
</evidence>
<organism evidence="1 2">
    <name type="scientific">Populus alba</name>
    <name type="common">White poplar</name>
    <dbReference type="NCBI Taxonomy" id="43335"/>
    <lineage>
        <taxon>Eukaryota</taxon>
        <taxon>Viridiplantae</taxon>
        <taxon>Streptophyta</taxon>
        <taxon>Embryophyta</taxon>
        <taxon>Tracheophyta</taxon>
        <taxon>Spermatophyta</taxon>
        <taxon>Magnoliopsida</taxon>
        <taxon>eudicotyledons</taxon>
        <taxon>Gunneridae</taxon>
        <taxon>Pentapetalae</taxon>
        <taxon>rosids</taxon>
        <taxon>fabids</taxon>
        <taxon>Malpighiales</taxon>
        <taxon>Salicaceae</taxon>
        <taxon>Saliceae</taxon>
        <taxon>Populus</taxon>
    </lineage>
</organism>
<accession>A0ACC4C8U9</accession>
<sequence length="553" mass="59719">MSFPKPPPSLPFSSSQSTFFNSTAFFNKSSKSYNSLVPGRTRSRCQRAKKGLTCNALFGLGVPELVVIAGVATLLFGPKQLPEVGRSIGKTVKSFQQAAKEFESELKKEPDSTSDTPGEQPTTISEEKKHDIEVSSSKESLVWVDGLKKDRITQPTLREGNPPPEGLGDDFFEQILAGQPPGYGGEAVGSTSLPMMGLQLGSSAANVGLMRSGANNNMGMMPLGLNLEHHGFLRQQQDDGSSSLDTNNSNNINNASPFSITSAGFLGRDSVHMTSLFPTFGQLQIHSSIRSTPPPLGPPQTHQFNSQPTSGAVSAVPQPPGIRPRVRARRGQATDPHSIAERLRRVRITERVKALQELVPTCNKTDRAAMLDEIVDYVKFLRLQVKVLSMSRLGAAGAVAQLVADVPPSSVQGEGIEGGGDQQAWENWSNDGTEQEVAKLMEEDVGAAMQLLQSKALCIMPVSLASAIFRARPPNAPTLVKPESNPPSHFRAKEDIKSRALDVTQQWSSQGKKFLKLYKCDPILNIEVAGLVENDQNISGENSLFFSLCIVGM</sequence>
<dbReference type="EMBL" id="RCHU02000005">
    <property type="protein sequence ID" value="KAL3591380.1"/>
    <property type="molecule type" value="Genomic_DNA"/>
</dbReference>
<keyword evidence="2" id="KW-1185">Reference proteome</keyword>
<comment type="caution">
    <text evidence="1">The sequence shown here is derived from an EMBL/GenBank/DDBJ whole genome shotgun (WGS) entry which is preliminary data.</text>
</comment>
<gene>
    <name evidence="1" type="ORF">D5086_010020</name>
</gene>
<dbReference type="Proteomes" id="UP000309997">
    <property type="component" value="Unassembled WGS sequence"/>
</dbReference>